<name>A0AAD5U859_9FUNG</name>
<dbReference type="PANTHER" id="PTHR14549">
    <property type="entry name" value="TRANSMEMBRANE PROTEIN 223"/>
    <property type="match status" value="1"/>
</dbReference>
<gene>
    <name evidence="2" type="ORF">HK099_006047</name>
</gene>
<reference evidence="2" key="1">
    <citation type="submission" date="2020-05" db="EMBL/GenBank/DDBJ databases">
        <title>Phylogenomic resolution of chytrid fungi.</title>
        <authorList>
            <person name="Stajich J.E."/>
            <person name="Amses K."/>
            <person name="Simmons R."/>
            <person name="Seto K."/>
            <person name="Myers J."/>
            <person name="Bonds A."/>
            <person name="Quandt C.A."/>
            <person name="Barry K."/>
            <person name="Liu P."/>
            <person name="Grigoriev I."/>
            <person name="Longcore J.E."/>
            <person name="James T.Y."/>
        </authorList>
    </citation>
    <scope>NUCLEOTIDE SEQUENCE</scope>
    <source>
        <strain evidence="2">JEL0476</strain>
    </source>
</reference>
<comment type="caution">
    <text evidence="2">The sequence shown here is derived from an EMBL/GenBank/DDBJ whole genome shotgun (WGS) entry which is preliminary data.</text>
</comment>
<accession>A0AAD5U859</accession>
<dbReference type="InterPro" id="IPR026100">
    <property type="entry name" value="Tmem223"/>
</dbReference>
<evidence type="ECO:0008006" key="4">
    <source>
        <dbReference type="Google" id="ProtNLM"/>
    </source>
</evidence>
<keyword evidence="3" id="KW-1185">Reference proteome</keyword>
<keyword evidence="1" id="KW-0472">Membrane</keyword>
<dbReference type="PANTHER" id="PTHR14549:SF2">
    <property type="entry name" value="TRANSMEMBRANE PROTEIN 223"/>
    <property type="match status" value="1"/>
</dbReference>
<protein>
    <recommendedName>
        <fullName evidence="4">Transmembrane protein 223</fullName>
    </recommendedName>
</protein>
<dbReference type="Pfam" id="PF06979">
    <property type="entry name" value="TMEM70"/>
    <property type="match status" value="1"/>
</dbReference>
<dbReference type="Proteomes" id="UP001211065">
    <property type="component" value="Unassembled WGS sequence"/>
</dbReference>
<organism evidence="2 3">
    <name type="scientific">Clydaea vesicula</name>
    <dbReference type="NCBI Taxonomy" id="447962"/>
    <lineage>
        <taxon>Eukaryota</taxon>
        <taxon>Fungi</taxon>
        <taxon>Fungi incertae sedis</taxon>
        <taxon>Chytridiomycota</taxon>
        <taxon>Chytridiomycota incertae sedis</taxon>
        <taxon>Chytridiomycetes</taxon>
        <taxon>Lobulomycetales</taxon>
        <taxon>Lobulomycetaceae</taxon>
        <taxon>Clydaea</taxon>
    </lineage>
</organism>
<feature type="transmembrane region" description="Helical" evidence="1">
    <location>
        <begin position="144"/>
        <end position="164"/>
    </location>
</feature>
<keyword evidence="1" id="KW-1133">Transmembrane helix</keyword>
<dbReference type="GO" id="GO:0005739">
    <property type="term" value="C:mitochondrion"/>
    <property type="evidence" value="ECO:0007669"/>
    <property type="project" value="TreeGrafter"/>
</dbReference>
<evidence type="ECO:0000256" key="1">
    <source>
        <dbReference type="SAM" id="Phobius"/>
    </source>
</evidence>
<dbReference type="EMBL" id="JADGJW010000005">
    <property type="protein sequence ID" value="KAJ3228167.1"/>
    <property type="molecule type" value="Genomic_DNA"/>
</dbReference>
<dbReference type="InterPro" id="IPR045325">
    <property type="entry name" value="TMEM70/TMEM186/TMEM223"/>
</dbReference>
<evidence type="ECO:0000313" key="3">
    <source>
        <dbReference type="Proteomes" id="UP001211065"/>
    </source>
</evidence>
<proteinExistence type="predicted"/>
<sequence>MFLNFTQSSNLIATCLKKLSGGESIKSVQSFRYKGNFLLNTKHVSYLSRNLHSFSSILHVRKVTTKETKTSFERGFKDKFWSEKKFLEDTVLFENQSKTKNFTKIIYFCAGTQLLFWILVADFVLRELVDEETKKKASLTKRLIYATSCVSVGIAFAAMVQYYAHRRLSRLVLLKGGKECLIEASNLFGRKGFVVPTQTIKIVEEKKFKVTDSLMLRLTNHKKNFLLDKAGEFPNKSLFYYMFNSQ</sequence>
<feature type="transmembrane region" description="Helical" evidence="1">
    <location>
        <begin position="105"/>
        <end position="124"/>
    </location>
</feature>
<evidence type="ECO:0000313" key="2">
    <source>
        <dbReference type="EMBL" id="KAJ3228167.1"/>
    </source>
</evidence>
<dbReference type="AlphaFoldDB" id="A0AAD5U859"/>
<keyword evidence="1" id="KW-0812">Transmembrane</keyword>